<evidence type="ECO:0000313" key="10">
    <source>
        <dbReference type="EMBL" id="MFC5478537.1"/>
    </source>
</evidence>
<dbReference type="InterPro" id="IPR023827">
    <property type="entry name" value="Peptidase_S8_Asp-AS"/>
</dbReference>
<feature type="domain" description="Peptidase S8/S53" evidence="8">
    <location>
        <begin position="142"/>
        <end position="388"/>
    </location>
</feature>
<evidence type="ECO:0000256" key="2">
    <source>
        <dbReference type="ARBA" id="ARBA00022670"/>
    </source>
</evidence>
<dbReference type="InterPro" id="IPR017315">
    <property type="entry name" value="Pep_S8A_subtilisin_pbac-2"/>
</dbReference>
<keyword evidence="4 5" id="KW-0720">Serine protease</keyword>
<evidence type="ECO:0000256" key="6">
    <source>
        <dbReference type="RuleBase" id="RU003355"/>
    </source>
</evidence>
<evidence type="ECO:0000259" key="9">
    <source>
        <dbReference type="Pfam" id="PF22148"/>
    </source>
</evidence>
<dbReference type="InterPro" id="IPR013783">
    <property type="entry name" value="Ig-like_fold"/>
</dbReference>
<dbReference type="InterPro" id="IPR022398">
    <property type="entry name" value="Peptidase_S8_His-AS"/>
</dbReference>
<feature type="signal peptide" evidence="7">
    <location>
        <begin position="1"/>
        <end position="29"/>
    </location>
</feature>
<feature type="active site" description="Charge relay system" evidence="5">
    <location>
        <position position="151"/>
    </location>
</feature>
<proteinExistence type="inferred from homology"/>
<dbReference type="InterPro" id="IPR000209">
    <property type="entry name" value="Peptidase_S8/S53_dom"/>
</dbReference>
<dbReference type="InterPro" id="IPR015500">
    <property type="entry name" value="Peptidase_S8_subtilisin-rel"/>
</dbReference>
<feature type="active site" description="Charge relay system" evidence="5">
    <location>
        <position position="184"/>
    </location>
</feature>
<evidence type="ECO:0000256" key="1">
    <source>
        <dbReference type="ARBA" id="ARBA00011073"/>
    </source>
</evidence>
<dbReference type="PANTHER" id="PTHR43806">
    <property type="entry name" value="PEPTIDASE S8"/>
    <property type="match status" value="1"/>
</dbReference>
<dbReference type="InterPro" id="IPR036852">
    <property type="entry name" value="Peptidase_S8/S53_dom_sf"/>
</dbReference>
<dbReference type="RefSeq" id="WP_379754410.1">
    <property type="nucleotide sequence ID" value="NZ_JBHSMR010000013.1"/>
</dbReference>
<dbReference type="SUPFAM" id="SSF52743">
    <property type="entry name" value="Subtilisin-like"/>
    <property type="match status" value="1"/>
</dbReference>
<dbReference type="InterPro" id="IPR050131">
    <property type="entry name" value="Peptidase_S8_subtilisin-like"/>
</dbReference>
<dbReference type="Gene3D" id="3.40.50.200">
    <property type="entry name" value="Peptidase S8/S53 domain"/>
    <property type="match status" value="1"/>
</dbReference>
<protein>
    <submittedName>
        <fullName evidence="10">S8 family serine peptidase</fullName>
    </submittedName>
</protein>
<keyword evidence="11" id="KW-1185">Reference proteome</keyword>
<dbReference type="PROSITE" id="PS00137">
    <property type="entry name" value="SUBTILASE_HIS"/>
    <property type="match status" value="1"/>
</dbReference>
<sequence length="600" mass="59985">MHTATNAFTLRKTAAALALAGLSASFGHAALAAPPAAQGDFARGRILIEARAGLSDAELDTLVKAHGGKRRKLGQSRMQVVDLPPGLSEEDVVAKLSRRPELKFAELDRKVQPAMAVNDPYIGSAWHIGKIGAPSAWDSTQGSGITIAVLDTGVNAAHPDLKDRLVPGFNVQDNNTDTSDLCGHGTAVAGTAAASTNNAMGVAGIAGAARIMPVRIVYKDSTGGCPAYFSTIASGITYAADHGARVANVSFVGIAGSSAVKSAARYMKSKGGLVFISAGNNNIDENVVPDTAFIIVSSTDSYDAKSSFSSWGSFVSLAAPGTGIWTTNNALGYSAWNGTSFASPVSAGVAGLMMAARPDLSGEQVESLLFKTAVDLGAAGRDPVFGYGRVNAAAAVSAARAFVNPVDATAPLAAIAAPLGSSSVSGAVAVTVNASDNVGVTRVDLKVNGTVVATNSAAPYSFSWNSAGVANGMANLVAVAYDAAGNAGSSATVAVNVANATATTVVAADTAAPVVAINNPVAGTVNGNVAVSVSASDNAGAAGIRTTLAIDGLTVASGQGGSLSYNWNTKKTKAGTHTVTVTARDAAGNASTKSVSVTVR</sequence>
<reference evidence="11" key="1">
    <citation type="journal article" date="2019" name="Int. J. Syst. Evol. Microbiol.">
        <title>The Global Catalogue of Microorganisms (GCM) 10K type strain sequencing project: providing services to taxonomists for standard genome sequencing and annotation.</title>
        <authorList>
            <consortium name="The Broad Institute Genomics Platform"/>
            <consortium name="The Broad Institute Genome Sequencing Center for Infectious Disease"/>
            <person name="Wu L."/>
            <person name="Ma J."/>
        </authorList>
    </citation>
    <scope>NUCLEOTIDE SEQUENCE [LARGE SCALE GENOMIC DNA]</scope>
    <source>
        <strain evidence="11">CCUG 43111</strain>
    </source>
</reference>
<dbReference type="Pfam" id="PF00082">
    <property type="entry name" value="Peptidase_S8"/>
    <property type="match status" value="1"/>
</dbReference>
<dbReference type="PROSITE" id="PS00136">
    <property type="entry name" value="SUBTILASE_ASP"/>
    <property type="match status" value="1"/>
</dbReference>
<keyword evidence="7" id="KW-0732">Signal</keyword>
<evidence type="ECO:0000313" key="11">
    <source>
        <dbReference type="Proteomes" id="UP001596101"/>
    </source>
</evidence>
<keyword evidence="2 5" id="KW-0645">Protease</keyword>
<dbReference type="PANTHER" id="PTHR43806:SF11">
    <property type="entry name" value="CEREVISIN-RELATED"/>
    <property type="match status" value="1"/>
</dbReference>
<dbReference type="PROSITE" id="PS51892">
    <property type="entry name" value="SUBTILASE"/>
    <property type="match status" value="1"/>
</dbReference>
<dbReference type="Pfam" id="PF22148">
    <property type="entry name" value="Fervidolysin_NPro-like"/>
    <property type="match status" value="1"/>
</dbReference>
<dbReference type="PROSITE" id="PS00138">
    <property type="entry name" value="SUBTILASE_SER"/>
    <property type="match status" value="1"/>
</dbReference>
<gene>
    <name evidence="10" type="ORF">ACFPQ5_10080</name>
</gene>
<accession>A0ABW0MNG2</accession>
<feature type="chain" id="PRO_5046439084" evidence="7">
    <location>
        <begin position="30"/>
        <end position="600"/>
    </location>
</feature>
<name>A0ABW0MNG2_9BURK</name>
<evidence type="ECO:0000259" key="8">
    <source>
        <dbReference type="Pfam" id="PF00082"/>
    </source>
</evidence>
<dbReference type="PIRSF" id="PIRSF037901">
    <property type="entry name" value="Subtilisin_rel_Nmul_A1891"/>
    <property type="match status" value="1"/>
</dbReference>
<evidence type="ECO:0000256" key="3">
    <source>
        <dbReference type="ARBA" id="ARBA00022801"/>
    </source>
</evidence>
<dbReference type="Gene3D" id="2.60.40.10">
    <property type="entry name" value="Immunoglobulins"/>
    <property type="match status" value="2"/>
</dbReference>
<dbReference type="Pfam" id="PF17957">
    <property type="entry name" value="Big_7"/>
    <property type="match status" value="2"/>
</dbReference>
<dbReference type="Proteomes" id="UP001596101">
    <property type="component" value="Unassembled WGS sequence"/>
</dbReference>
<feature type="domain" description="Fervidolysin-like N-terminal prodomain" evidence="9">
    <location>
        <begin position="32"/>
        <end position="107"/>
    </location>
</feature>
<comment type="similarity">
    <text evidence="1 5 6">Belongs to the peptidase S8 family.</text>
</comment>
<dbReference type="EMBL" id="JBHSMR010000013">
    <property type="protein sequence ID" value="MFC5478537.1"/>
    <property type="molecule type" value="Genomic_DNA"/>
</dbReference>
<evidence type="ECO:0000256" key="4">
    <source>
        <dbReference type="ARBA" id="ARBA00022825"/>
    </source>
</evidence>
<dbReference type="PRINTS" id="PR00723">
    <property type="entry name" value="SUBTILISIN"/>
</dbReference>
<dbReference type="InterPro" id="IPR054399">
    <property type="entry name" value="Fervidolysin-like_N_prodom"/>
</dbReference>
<organism evidence="10 11">
    <name type="scientific">Massilia suwonensis</name>
    <dbReference type="NCBI Taxonomy" id="648895"/>
    <lineage>
        <taxon>Bacteria</taxon>
        <taxon>Pseudomonadati</taxon>
        <taxon>Pseudomonadota</taxon>
        <taxon>Betaproteobacteria</taxon>
        <taxon>Burkholderiales</taxon>
        <taxon>Oxalobacteraceae</taxon>
        <taxon>Telluria group</taxon>
        <taxon>Massilia</taxon>
    </lineage>
</organism>
<evidence type="ECO:0000256" key="7">
    <source>
        <dbReference type="SAM" id="SignalP"/>
    </source>
</evidence>
<feature type="active site" description="Charge relay system" evidence="5">
    <location>
        <position position="340"/>
    </location>
</feature>
<dbReference type="InterPro" id="IPR023828">
    <property type="entry name" value="Peptidase_S8_Ser-AS"/>
</dbReference>
<dbReference type="CDD" id="cd00146">
    <property type="entry name" value="PKD"/>
    <property type="match status" value="1"/>
</dbReference>
<evidence type="ECO:0000256" key="5">
    <source>
        <dbReference type="PROSITE-ProRule" id="PRU01240"/>
    </source>
</evidence>
<comment type="caution">
    <text evidence="10">The sequence shown here is derived from an EMBL/GenBank/DDBJ whole genome shotgun (WGS) entry which is preliminary data.</text>
</comment>
<keyword evidence="3 5" id="KW-0378">Hydrolase</keyword>